<dbReference type="PRINTS" id="PR00035">
    <property type="entry name" value="HTHGNTR"/>
</dbReference>
<dbReference type="InterPro" id="IPR028978">
    <property type="entry name" value="Chorismate_lyase_/UTRA_dom_sf"/>
</dbReference>
<dbReference type="Pfam" id="PF00392">
    <property type="entry name" value="GntR"/>
    <property type="match status" value="1"/>
</dbReference>
<name>A0A1T4L8V1_9FUSO</name>
<dbReference type="InterPro" id="IPR000524">
    <property type="entry name" value="Tscrpt_reg_HTH_GntR"/>
</dbReference>
<dbReference type="PANTHER" id="PTHR44846:SF1">
    <property type="entry name" value="MANNOSYL-D-GLYCERATE TRANSPORT_METABOLISM SYSTEM REPRESSOR MNGR-RELATED"/>
    <property type="match status" value="1"/>
</dbReference>
<protein>
    <submittedName>
        <fullName evidence="5">GntR family transcriptional regulator</fullName>
    </submittedName>
</protein>
<dbReference type="GO" id="GO:0003700">
    <property type="term" value="F:DNA-binding transcription factor activity"/>
    <property type="evidence" value="ECO:0007669"/>
    <property type="project" value="InterPro"/>
</dbReference>
<dbReference type="PANTHER" id="PTHR44846">
    <property type="entry name" value="MANNOSYL-D-GLYCERATE TRANSPORT/METABOLISM SYSTEM REPRESSOR MNGR-RELATED"/>
    <property type="match status" value="1"/>
</dbReference>
<evidence type="ECO:0000313" key="5">
    <source>
        <dbReference type="EMBL" id="SJZ51073.1"/>
    </source>
</evidence>
<dbReference type="GO" id="GO:0003677">
    <property type="term" value="F:DNA binding"/>
    <property type="evidence" value="ECO:0007669"/>
    <property type="project" value="UniProtKB-KW"/>
</dbReference>
<feature type="domain" description="HTH gntR-type" evidence="4">
    <location>
        <begin position="8"/>
        <end position="76"/>
    </location>
</feature>
<dbReference type="CDD" id="cd07377">
    <property type="entry name" value="WHTH_GntR"/>
    <property type="match status" value="1"/>
</dbReference>
<proteinExistence type="predicted"/>
<dbReference type="Gene3D" id="1.10.10.10">
    <property type="entry name" value="Winged helix-like DNA-binding domain superfamily/Winged helix DNA-binding domain"/>
    <property type="match status" value="1"/>
</dbReference>
<dbReference type="OrthoDB" id="46236at2"/>
<dbReference type="Pfam" id="PF07702">
    <property type="entry name" value="UTRA"/>
    <property type="match status" value="1"/>
</dbReference>
<dbReference type="SMART" id="SM00866">
    <property type="entry name" value="UTRA"/>
    <property type="match status" value="1"/>
</dbReference>
<dbReference type="FunFam" id="1.10.10.10:FF:000079">
    <property type="entry name" value="GntR family transcriptional regulator"/>
    <property type="match status" value="1"/>
</dbReference>
<organism evidence="5 6">
    <name type="scientific">Cetobacterium ceti</name>
    <dbReference type="NCBI Taxonomy" id="180163"/>
    <lineage>
        <taxon>Bacteria</taxon>
        <taxon>Fusobacteriati</taxon>
        <taxon>Fusobacteriota</taxon>
        <taxon>Fusobacteriia</taxon>
        <taxon>Fusobacteriales</taxon>
        <taxon>Fusobacteriaceae</taxon>
        <taxon>Cetobacterium</taxon>
    </lineage>
</organism>
<accession>A0A1T4L8V1</accession>
<evidence type="ECO:0000313" key="6">
    <source>
        <dbReference type="Proteomes" id="UP000191153"/>
    </source>
</evidence>
<dbReference type="EMBL" id="FUWX01000006">
    <property type="protein sequence ID" value="SJZ51073.1"/>
    <property type="molecule type" value="Genomic_DNA"/>
</dbReference>
<evidence type="ECO:0000256" key="3">
    <source>
        <dbReference type="ARBA" id="ARBA00023163"/>
    </source>
</evidence>
<dbReference type="RefSeq" id="WP_078693290.1">
    <property type="nucleotide sequence ID" value="NZ_FUWX01000006.1"/>
</dbReference>
<dbReference type="Proteomes" id="UP000191153">
    <property type="component" value="Unassembled WGS sequence"/>
</dbReference>
<evidence type="ECO:0000256" key="1">
    <source>
        <dbReference type="ARBA" id="ARBA00023015"/>
    </source>
</evidence>
<keyword evidence="6" id="KW-1185">Reference proteome</keyword>
<dbReference type="STRING" id="180163.SAMN02745174_00746"/>
<dbReference type="GO" id="GO:0045892">
    <property type="term" value="P:negative regulation of DNA-templated transcription"/>
    <property type="evidence" value="ECO:0007669"/>
    <property type="project" value="TreeGrafter"/>
</dbReference>
<dbReference type="PROSITE" id="PS50949">
    <property type="entry name" value="HTH_GNTR"/>
    <property type="match status" value="1"/>
</dbReference>
<keyword evidence="2" id="KW-0238">DNA-binding</keyword>
<dbReference type="InterPro" id="IPR050679">
    <property type="entry name" value="Bact_HTH_transcr_reg"/>
</dbReference>
<reference evidence="5 6" key="1">
    <citation type="submission" date="2017-02" db="EMBL/GenBank/DDBJ databases">
        <authorList>
            <person name="Peterson S.W."/>
        </authorList>
    </citation>
    <scope>NUCLEOTIDE SEQUENCE [LARGE SCALE GENOMIC DNA]</scope>
    <source>
        <strain evidence="5 6">ATCC 700028</strain>
    </source>
</reference>
<dbReference type="Gene3D" id="3.40.1410.10">
    <property type="entry name" value="Chorismate lyase-like"/>
    <property type="match status" value="1"/>
</dbReference>
<sequence>MINKESNIPLYSQLMDLIIEKIDSGKIESGNKITSERELAEKYSISRATVRQAISELEKQGYLHKIQGKGTFVSKKRMNQELNGFYSFGDVIEKEGKTPSSKVIDLSTREAGINLGKIFNISPEETLYVLSRIRLADGEPLMYETTFLPENRFKNLSKEKIQTLGLYKVLKNIYSANLTSADETFYPCALDENDEKFLNITPGDCGIILERITYENENVIEFTKSIVRGDKFKYKVKLNIL</sequence>
<keyword evidence="3" id="KW-0804">Transcription</keyword>
<evidence type="ECO:0000259" key="4">
    <source>
        <dbReference type="PROSITE" id="PS50949"/>
    </source>
</evidence>
<keyword evidence="1" id="KW-0805">Transcription regulation</keyword>
<dbReference type="InterPro" id="IPR036390">
    <property type="entry name" value="WH_DNA-bd_sf"/>
</dbReference>
<dbReference type="SUPFAM" id="SSF64288">
    <property type="entry name" value="Chorismate lyase-like"/>
    <property type="match status" value="1"/>
</dbReference>
<evidence type="ECO:0000256" key="2">
    <source>
        <dbReference type="ARBA" id="ARBA00023125"/>
    </source>
</evidence>
<gene>
    <name evidence="5" type="ORF">SAMN02745174_00746</name>
</gene>
<dbReference type="AlphaFoldDB" id="A0A1T4L8V1"/>
<dbReference type="InterPro" id="IPR011663">
    <property type="entry name" value="UTRA"/>
</dbReference>
<dbReference type="SUPFAM" id="SSF46785">
    <property type="entry name" value="Winged helix' DNA-binding domain"/>
    <property type="match status" value="1"/>
</dbReference>
<dbReference type="SMART" id="SM00345">
    <property type="entry name" value="HTH_GNTR"/>
    <property type="match status" value="1"/>
</dbReference>
<dbReference type="InterPro" id="IPR036388">
    <property type="entry name" value="WH-like_DNA-bd_sf"/>
</dbReference>